<keyword evidence="2 6" id="KW-0472">Membrane</keyword>
<dbReference type="GO" id="GO:0045499">
    <property type="term" value="F:chemorepellent activity"/>
    <property type="evidence" value="ECO:0007669"/>
    <property type="project" value="TreeGrafter"/>
</dbReference>
<dbReference type="Proteomes" id="UP000008854">
    <property type="component" value="Unassembled WGS sequence"/>
</dbReference>
<evidence type="ECO:0000256" key="3">
    <source>
        <dbReference type="ARBA" id="ARBA00023157"/>
    </source>
</evidence>
<dbReference type="ExpressionAtlas" id="A0A5K4FCJ9">
    <property type="expression patterns" value="baseline"/>
</dbReference>
<keyword evidence="6" id="KW-1133">Transmembrane helix</keyword>
<dbReference type="AlphaFoldDB" id="A0A5K4FCJ9"/>
<dbReference type="InterPro" id="IPR001627">
    <property type="entry name" value="Semap_dom"/>
</dbReference>
<protein>
    <submittedName>
        <fullName evidence="9">Sema domain-containing protein</fullName>
    </submittedName>
</protein>
<dbReference type="GO" id="GO:0005886">
    <property type="term" value="C:plasma membrane"/>
    <property type="evidence" value="ECO:0007669"/>
    <property type="project" value="TreeGrafter"/>
</dbReference>
<dbReference type="SUPFAM" id="SSF103575">
    <property type="entry name" value="Plexin repeat"/>
    <property type="match status" value="1"/>
</dbReference>
<name>A0A5K4FCJ9_SCHMA</name>
<dbReference type="GO" id="GO:0007411">
    <property type="term" value="P:axon guidance"/>
    <property type="evidence" value="ECO:0007669"/>
    <property type="project" value="TreeGrafter"/>
</dbReference>
<dbReference type="InParanoid" id="A0A5K4FCJ9"/>
<organism evidence="8 9">
    <name type="scientific">Schistosoma mansoni</name>
    <name type="common">Blood fluke</name>
    <dbReference type="NCBI Taxonomy" id="6183"/>
    <lineage>
        <taxon>Eukaryota</taxon>
        <taxon>Metazoa</taxon>
        <taxon>Spiralia</taxon>
        <taxon>Lophotrochozoa</taxon>
        <taxon>Platyhelminthes</taxon>
        <taxon>Trematoda</taxon>
        <taxon>Digenea</taxon>
        <taxon>Strigeidida</taxon>
        <taxon>Schistosomatoidea</taxon>
        <taxon>Schistosomatidae</taxon>
        <taxon>Schistosoma</taxon>
    </lineage>
</organism>
<proteinExistence type="predicted"/>
<keyword evidence="3" id="KW-1015">Disulfide bond</keyword>
<evidence type="ECO:0000313" key="9">
    <source>
        <dbReference type="WBParaSite" id="Smp_342680.1"/>
    </source>
</evidence>
<dbReference type="Pfam" id="PF01437">
    <property type="entry name" value="PSI"/>
    <property type="match status" value="1"/>
</dbReference>
<reference evidence="9" key="2">
    <citation type="submission" date="2019-11" db="UniProtKB">
        <authorList>
            <consortium name="WormBaseParasite"/>
        </authorList>
    </citation>
    <scope>IDENTIFICATION</scope>
    <source>
        <strain evidence="9">Puerto Rican</strain>
    </source>
</reference>
<evidence type="ECO:0000256" key="6">
    <source>
        <dbReference type="SAM" id="Phobius"/>
    </source>
</evidence>
<keyword evidence="6" id="KW-0812">Transmembrane</keyword>
<comment type="subcellular location">
    <subcellularLocation>
        <location evidence="1">Membrane</location>
    </subcellularLocation>
</comment>
<accession>A0A5K4FCJ9</accession>
<evidence type="ECO:0000256" key="2">
    <source>
        <dbReference type="ARBA" id="ARBA00023136"/>
    </source>
</evidence>
<dbReference type="PROSITE" id="PS51004">
    <property type="entry name" value="SEMA"/>
    <property type="match status" value="1"/>
</dbReference>
<dbReference type="SMART" id="SM00630">
    <property type="entry name" value="Sema"/>
    <property type="match status" value="1"/>
</dbReference>
<evidence type="ECO:0000313" key="8">
    <source>
        <dbReference type="Proteomes" id="UP000008854"/>
    </source>
</evidence>
<evidence type="ECO:0000256" key="1">
    <source>
        <dbReference type="ARBA" id="ARBA00004370"/>
    </source>
</evidence>
<comment type="caution">
    <text evidence="5">Lacks conserved residue(s) required for the propagation of feature annotation.</text>
</comment>
<feature type="transmembrane region" description="Helical" evidence="6">
    <location>
        <begin position="738"/>
        <end position="762"/>
    </location>
</feature>
<evidence type="ECO:0000256" key="4">
    <source>
        <dbReference type="ARBA" id="ARBA00023180"/>
    </source>
</evidence>
<dbReference type="PANTHER" id="PTHR11036:SF127">
    <property type="entry name" value="SEMAPHORIN-1A"/>
    <property type="match status" value="1"/>
</dbReference>
<evidence type="ECO:0000259" key="7">
    <source>
        <dbReference type="PROSITE" id="PS51004"/>
    </source>
</evidence>
<sequence length="865" mass="100368">MLHEYYIIYLVISLFHISITDQSPNRRENILHGSEMFVGKFCLISNEKILIFLGTNSSIIIVSISDEFFTRDTIAWPAVQHQSNVNFKKGHCDSVIYSVIQLKPDLYEICGKFDINVRCSILMKKGLVWSSLLEEHVFLGYPNSRIIYEYSDGYLTLAYLSNRYIPRLELKQLNLISNRIVNVNETLQDDTLHHLTDDSNIYDNDYWSLHGNSIRWNKLLETSKLKNSHFTEGYEFMFYKILSLPGKRYVVFQEPAIETQLRENPWTSERKIVYTRIARICTEDKGFLMPNDGSKLFTSFFKTRLVCQVRTKTKNLDESSSISSTNRDFNYLVALSTSYIPQIKNDLLIYGLFSARDPQLNNDISLKLTNNLVTSGPLALCIYKLSTVDKIIESSDLMLRLPTFTPFYYNEQMMNRINENYSKFNDESHLFLHCRHRYTNGFKRISRNKYPYLKNLTKCPGLTATNKRLSLEASLLIDSVYPERFNIFGMIETRSQITGFIIDPRHVAKIYQDKTQPGQIKHIRYTIFYIGTNNGDVFKMLLFNEIEDNSPEYFQFTSNSYGNHSTSTRRLLSHFNIHQSILSISTSGNIHIISQLLISKNHNNNKITNLLLLHKSYLNRTIQIRSSNEEFNYSTMDIFSLLIFTDDTMIQIQLSQCDKVKTCRECLALRDPDCYWNKLLQKCDTNSEGLSNILTGFHKDCGESNDVESEILKNSDIPVDLPAKGNFSTGLLFPFQNIWNLLFPGFVGIIIGLIIGIILFIIRKKYLKLSHSRRLSMTNHQTSINGSFKQIHNFTHNHQYNYPIHQSKQLHEISTSHLKFVTNSNIPMIDNRDLLLSPLNNLSIPYESQTIVEVMNTNKNNNNFI</sequence>
<dbReference type="InterPro" id="IPR015943">
    <property type="entry name" value="WD40/YVTN_repeat-like_dom_sf"/>
</dbReference>
<evidence type="ECO:0000256" key="5">
    <source>
        <dbReference type="PROSITE-ProRule" id="PRU00352"/>
    </source>
</evidence>
<dbReference type="Gene3D" id="2.130.10.10">
    <property type="entry name" value="YVTN repeat-like/Quinoprotein amine dehydrogenase"/>
    <property type="match status" value="1"/>
</dbReference>
<dbReference type="Gene3D" id="3.30.1680.10">
    <property type="entry name" value="ligand-binding face of the semaphorins, domain 2"/>
    <property type="match status" value="1"/>
</dbReference>
<dbReference type="WBParaSite" id="Smp_342680.1">
    <property type="protein sequence ID" value="Smp_342680.1"/>
    <property type="gene ID" value="Smp_342680"/>
</dbReference>
<keyword evidence="4" id="KW-0325">Glycoprotein</keyword>
<reference evidence="8" key="1">
    <citation type="journal article" date="2012" name="PLoS Negl. Trop. Dis.">
        <title>A systematically improved high quality genome and transcriptome of the human blood fluke Schistosoma mansoni.</title>
        <authorList>
            <person name="Protasio A.V."/>
            <person name="Tsai I.J."/>
            <person name="Babbage A."/>
            <person name="Nichol S."/>
            <person name="Hunt M."/>
            <person name="Aslett M.A."/>
            <person name="De Silva N."/>
            <person name="Velarde G.S."/>
            <person name="Anderson T.J."/>
            <person name="Clark R.C."/>
            <person name="Davidson C."/>
            <person name="Dillon G.P."/>
            <person name="Holroyd N.E."/>
            <person name="LoVerde P.T."/>
            <person name="Lloyd C."/>
            <person name="McQuillan J."/>
            <person name="Oliveira G."/>
            <person name="Otto T.D."/>
            <person name="Parker-Manuel S.J."/>
            <person name="Quail M.A."/>
            <person name="Wilson R.A."/>
            <person name="Zerlotini A."/>
            <person name="Dunne D.W."/>
            <person name="Berriman M."/>
        </authorList>
    </citation>
    <scope>NUCLEOTIDE SEQUENCE [LARGE SCALE GENOMIC DNA]</scope>
    <source>
        <strain evidence="8">Puerto Rican</strain>
    </source>
</reference>
<dbReference type="PANTHER" id="PTHR11036">
    <property type="entry name" value="SEMAPHORIN"/>
    <property type="match status" value="1"/>
</dbReference>
<dbReference type="SUPFAM" id="SSF101912">
    <property type="entry name" value="Sema domain"/>
    <property type="match status" value="1"/>
</dbReference>
<dbReference type="InterPro" id="IPR027231">
    <property type="entry name" value="Semaphorin"/>
</dbReference>
<dbReference type="GO" id="GO:0030335">
    <property type="term" value="P:positive regulation of cell migration"/>
    <property type="evidence" value="ECO:0007669"/>
    <property type="project" value="TreeGrafter"/>
</dbReference>
<dbReference type="GO" id="GO:0030215">
    <property type="term" value="F:semaphorin receptor binding"/>
    <property type="evidence" value="ECO:0007669"/>
    <property type="project" value="InterPro"/>
</dbReference>
<keyword evidence="8" id="KW-1185">Reference proteome</keyword>
<dbReference type="InterPro" id="IPR002165">
    <property type="entry name" value="Plexin_repeat"/>
</dbReference>
<dbReference type="STRING" id="6183.A0A5K4FCJ9"/>
<feature type="domain" description="Sema" evidence="7">
    <location>
        <begin position="9"/>
        <end position="595"/>
    </location>
</feature>
<dbReference type="InterPro" id="IPR036352">
    <property type="entry name" value="Semap_dom_sf"/>
</dbReference>
<dbReference type="GO" id="GO:0071526">
    <property type="term" value="P:semaphorin-plexin signaling pathway"/>
    <property type="evidence" value="ECO:0007669"/>
    <property type="project" value="TreeGrafter"/>
</dbReference>